<dbReference type="InterPro" id="IPR011006">
    <property type="entry name" value="CheY-like_superfamily"/>
</dbReference>
<dbReference type="SUPFAM" id="SSF52172">
    <property type="entry name" value="CheY-like"/>
    <property type="match status" value="1"/>
</dbReference>
<keyword evidence="4" id="KW-0804">Transcription</keyword>
<feature type="domain" description="ANTAR" evidence="5">
    <location>
        <begin position="168"/>
        <end position="229"/>
    </location>
</feature>
<proteinExistence type="predicted"/>
<evidence type="ECO:0000256" key="4">
    <source>
        <dbReference type="ARBA" id="ARBA00023163"/>
    </source>
</evidence>
<gene>
    <name evidence="6" type="ORF">ACFSYJ_14325</name>
</gene>
<dbReference type="Gene3D" id="1.10.10.10">
    <property type="entry name" value="Winged helix-like DNA-binding domain superfamily/Winged helix DNA-binding domain"/>
    <property type="match status" value="1"/>
</dbReference>
<dbReference type="PROSITE" id="PS50921">
    <property type="entry name" value="ANTAR"/>
    <property type="match status" value="1"/>
</dbReference>
<dbReference type="InterPro" id="IPR012074">
    <property type="entry name" value="GAF_ANTAR"/>
</dbReference>
<comment type="caution">
    <text evidence="6">The sequence shown here is derived from an EMBL/GenBank/DDBJ whole genome shotgun (WGS) entry which is preliminary data.</text>
</comment>
<dbReference type="InterPro" id="IPR005561">
    <property type="entry name" value="ANTAR"/>
</dbReference>
<evidence type="ECO:0000256" key="3">
    <source>
        <dbReference type="ARBA" id="ARBA00023015"/>
    </source>
</evidence>
<keyword evidence="2" id="KW-0418">Kinase</keyword>
<accession>A0ABW5GFM1</accession>
<dbReference type="InterPro" id="IPR036388">
    <property type="entry name" value="WH-like_DNA-bd_sf"/>
</dbReference>
<dbReference type="Gene3D" id="3.30.450.40">
    <property type="match status" value="1"/>
</dbReference>
<evidence type="ECO:0000313" key="6">
    <source>
        <dbReference type="EMBL" id="MFD2459788.1"/>
    </source>
</evidence>
<protein>
    <submittedName>
        <fullName evidence="6">ANTAR domain-containing protein</fullName>
    </submittedName>
</protein>
<sequence length="257" mass="27688">MNDRERWIADALVDLSDTLDADFDEADYVHTVTARLSELLDPAETGLQLTDRAGTVTTTVASTPRLGELLSAEEILDEGPCTSNRRDGEDLVNDVLAAADTKWPRYAPAAREHGFVAVSTISLRRRDDVVGSVCVLSPVGSAVTEDERNSAGAVTSVATIGILQNRRLRDTARTSSQLQRALTSRVLIEQAKGAVATRLGVLPAEAFDLLRAYARRHNTLLDEVAKAAVGGALSGYDLIADRAAPRRRPSRGADQLR</sequence>
<dbReference type="SUPFAM" id="SSF55781">
    <property type="entry name" value="GAF domain-like"/>
    <property type="match status" value="1"/>
</dbReference>
<dbReference type="Pfam" id="PF03861">
    <property type="entry name" value="ANTAR"/>
    <property type="match status" value="1"/>
</dbReference>
<evidence type="ECO:0000259" key="5">
    <source>
        <dbReference type="PROSITE" id="PS50921"/>
    </source>
</evidence>
<dbReference type="Proteomes" id="UP001597419">
    <property type="component" value="Unassembled WGS sequence"/>
</dbReference>
<organism evidence="6 7">
    <name type="scientific">Amycolatopsis samaneae</name>
    <dbReference type="NCBI Taxonomy" id="664691"/>
    <lineage>
        <taxon>Bacteria</taxon>
        <taxon>Bacillati</taxon>
        <taxon>Actinomycetota</taxon>
        <taxon>Actinomycetes</taxon>
        <taxon>Pseudonocardiales</taxon>
        <taxon>Pseudonocardiaceae</taxon>
        <taxon>Amycolatopsis</taxon>
    </lineage>
</organism>
<evidence type="ECO:0000313" key="7">
    <source>
        <dbReference type="Proteomes" id="UP001597419"/>
    </source>
</evidence>
<dbReference type="RefSeq" id="WP_345403122.1">
    <property type="nucleotide sequence ID" value="NZ_BAABHG010000014.1"/>
</dbReference>
<dbReference type="InterPro" id="IPR029016">
    <property type="entry name" value="GAF-like_dom_sf"/>
</dbReference>
<keyword evidence="1" id="KW-0808">Transferase</keyword>
<reference evidence="7" key="1">
    <citation type="journal article" date="2019" name="Int. J. Syst. Evol. Microbiol.">
        <title>The Global Catalogue of Microorganisms (GCM) 10K type strain sequencing project: providing services to taxonomists for standard genome sequencing and annotation.</title>
        <authorList>
            <consortium name="The Broad Institute Genomics Platform"/>
            <consortium name="The Broad Institute Genome Sequencing Center for Infectious Disease"/>
            <person name="Wu L."/>
            <person name="Ma J."/>
        </authorList>
    </citation>
    <scope>NUCLEOTIDE SEQUENCE [LARGE SCALE GENOMIC DNA]</scope>
    <source>
        <strain evidence="7">CGMCC 4.7643</strain>
    </source>
</reference>
<evidence type="ECO:0000256" key="2">
    <source>
        <dbReference type="ARBA" id="ARBA00022777"/>
    </source>
</evidence>
<dbReference type="SMART" id="SM01012">
    <property type="entry name" value="ANTAR"/>
    <property type="match status" value="1"/>
</dbReference>
<dbReference type="InterPro" id="IPR003018">
    <property type="entry name" value="GAF"/>
</dbReference>
<name>A0ABW5GFM1_9PSEU</name>
<dbReference type="PIRSF" id="PIRSF036625">
    <property type="entry name" value="GAF_ANTAR"/>
    <property type="match status" value="1"/>
</dbReference>
<dbReference type="Pfam" id="PF01590">
    <property type="entry name" value="GAF"/>
    <property type="match status" value="1"/>
</dbReference>
<dbReference type="EMBL" id="JBHUKU010000007">
    <property type="protein sequence ID" value="MFD2459788.1"/>
    <property type="molecule type" value="Genomic_DNA"/>
</dbReference>
<keyword evidence="3" id="KW-0805">Transcription regulation</keyword>
<evidence type="ECO:0000256" key="1">
    <source>
        <dbReference type="ARBA" id="ARBA00022679"/>
    </source>
</evidence>
<keyword evidence="7" id="KW-1185">Reference proteome</keyword>